<dbReference type="CDD" id="cd03440">
    <property type="entry name" value="hot_dog"/>
    <property type="match status" value="1"/>
</dbReference>
<keyword evidence="4" id="KW-0443">Lipid metabolism</keyword>
<sequence length="160" mass="17911">MENQKRIAIQDTYGQRFQYCWGCGPKNENGLHLKSYPSEDGKTCICKIVPEGKYTGGVPQNLFGGMIAMIFDCHGTASAAYFNHKDKGLELTENTVIKRYITARIEVDFKKPVPMNEEIIVISTLEELTERKAIINMTMEVAGEVKAKARMVAVGVKDNM</sequence>
<accession>A0A2I1M8H4</accession>
<evidence type="ECO:0000256" key="4">
    <source>
        <dbReference type="ARBA" id="ARBA00023098"/>
    </source>
</evidence>
<dbReference type="InterPro" id="IPR052365">
    <property type="entry name" value="THEM4/THEM5_acyl-CoA_thioest"/>
</dbReference>
<dbReference type="RefSeq" id="WP_101540445.1">
    <property type="nucleotide sequence ID" value="NZ_PKGS01000004.1"/>
</dbReference>
<keyword evidence="1" id="KW-0963">Cytoplasm</keyword>
<dbReference type="InterPro" id="IPR029069">
    <property type="entry name" value="HotDog_dom_sf"/>
</dbReference>
<protein>
    <submittedName>
        <fullName evidence="5">Thioesterase</fullName>
    </submittedName>
</protein>
<dbReference type="EMBL" id="PKGS01000004">
    <property type="protein sequence ID" value="PKZ16422.1"/>
    <property type="molecule type" value="Genomic_DNA"/>
</dbReference>
<evidence type="ECO:0000256" key="3">
    <source>
        <dbReference type="ARBA" id="ARBA00022832"/>
    </source>
</evidence>
<dbReference type="Gene3D" id="3.10.129.10">
    <property type="entry name" value="Hotdog Thioesterase"/>
    <property type="match status" value="1"/>
</dbReference>
<dbReference type="Proteomes" id="UP000234335">
    <property type="component" value="Unassembled WGS sequence"/>
</dbReference>
<proteinExistence type="predicted"/>
<keyword evidence="3" id="KW-0276">Fatty acid metabolism</keyword>
<dbReference type="GO" id="GO:0006631">
    <property type="term" value="P:fatty acid metabolic process"/>
    <property type="evidence" value="ECO:0007669"/>
    <property type="project" value="UniProtKB-KW"/>
</dbReference>
<dbReference type="PANTHER" id="PTHR12418">
    <property type="entry name" value="ACYL-COENZYME A THIOESTERASE THEM4"/>
    <property type="match status" value="1"/>
</dbReference>
<keyword evidence="6" id="KW-1185">Reference proteome</keyword>
<reference evidence="5 6" key="1">
    <citation type="submission" date="2017-12" db="EMBL/GenBank/DDBJ databases">
        <title>Phylogenetic diversity of female urinary microbiome.</title>
        <authorList>
            <person name="Thomas-White K."/>
            <person name="Wolfe A.J."/>
        </authorList>
    </citation>
    <scope>NUCLEOTIDE SEQUENCE [LARGE SCALE GENOMIC DNA]</scope>
    <source>
        <strain evidence="5 6">UMB0119</strain>
    </source>
</reference>
<dbReference type="PANTHER" id="PTHR12418:SF19">
    <property type="entry name" value="ACYL-COENZYME A THIOESTERASE THEM4"/>
    <property type="match status" value="1"/>
</dbReference>
<evidence type="ECO:0000256" key="2">
    <source>
        <dbReference type="ARBA" id="ARBA00022801"/>
    </source>
</evidence>
<name>A0A2I1M8H4_9FIRM</name>
<dbReference type="GO" id="GO:0016787">
    <property type="term" value="F:hydrolase activity"/>
    <property type="evidence" value="ECO:0007669"/>
    <property type="project" value="UniProtKB-KW"/>
</dbReference>
<keyword evidence="2" id="KW-0378">Hydrolase</keyword>
<comment type="caution">
    <text evidence="5">The sequence shown here is derived from an EMBL/GenBank/DDBJ whole genome shotgun (WGS) entry which is preliminary data.</text>
</comment>
<evidence type="ECO:0000256" key="1">
    <source>
        <dbReference type="ARBA" id="ARBA00022490"/>
    </source>
</evidence>
<dbReference type="AlphaFoldDB" id="A0A2I1M8H4"/>
<evidence type="ECO:0000313" key="5">
    <source>
        <dbReference type="EMBL" id="PKZ16422.1"/>
    </source>
</evidence>
<evidence type="ECO:0000313" key="6">
    <source>
        <dbReference type="Proteomes" id="UP000234335"/>
    </source>
</evidence>
<organism evidence="5 6">
    <name type="scientific">Anaerococcus octavius</name>
    <dbReference type="NCBI Taxonomy" id="54007"/>
    <lineage>
        <taxon>Bacteria</taxon>
        <taxon>Bacillati</taxon>
        <taxon>Bacillota</taxon>
        <taxon>Tissierellia</taxon>
        <taxon>Tissierellales</taxon>
        <taxon>Peptoniphilaceae</taxon>
        <taxon>Anaerococcus</taxon>
    </lineage>
</organism>
<dbReference type="SUPFAM" id="SSF54637">
    <property type="entry name" value="Thioesterase/thiol ester dehydrase-isomerase"/>
    <property type="match status" value="1"/>
</dbReference>
<gene>
    <name evidence="5" type="ORF">CYJ34_06275</name>
</gene>